<dbReference type="AlphaFoldDB" id="A0A5K3FRD6"/>
<protein>
    <submittedName>
        <fullName evidence="1">Transcriptional regulator</fullName>
    </submittedName>
</protein>
<evidence type="ECO:0000313" key="1">
    <source>
        <dbReference type="WBParaSite" id="MCU_010539-RA"/>
    </source>
</evidence>
<reference evidence="1" key="1">
    <citation type="submission" date="2019-11" db="UniProtKB">
        <authorList>
            <consortium name="WormBaseParasite"/>
        </authorList>
    </citation>
    <scope>IDENTIFICATION</scope>
</reference>
<name>A0A5K3FRD6_MESCO</name>
<dbReference type="WBParaSite" id="MCU_010539-RA">
    <property type="protein sequence ID" value="MCU_010539-RA"/>
    <property type="gene ID" value="MCU_010539"/>
</dbReference>
<organism evidence="1">
    <name type="scientific">Mesocestoides corti</name>
    <name type="common">Flatworm</name>
    <dbReference type="NCBI Taxonomy" id="53468"/>
    <lineage>
        <taxon>Eukaryota</taxon>
        <taxon>Metazoa</taxon>
        <taxon>Spiralia</taxon>
        <taxon>Lophotrochozoa</taxon>
        <taxon>Platyhelminthes</taxon>
        <taxon>Cestoda</taxon>
        <taxon>Eucestoda</taxon>
        <taxon>Cyclophyllidea</taxon>
        <taxon>Mesocestoididae</taxon>
        <taxon>Mesocestoides</taxon>
    </lineage>
</organism>
<proteinExistence type="predicted"/>
<sequence length="64" mass="7354">MNQIVETRAQSLFPDVDLGSRLLSELLVHMRRVLEGRQIGDMELCHLWTKCMPEKMRPGLGICT</sequence>
<accession>A0A5K3FRD6</accession>